<name>A0ABN9LXN3_9NEOB</name>
<organism evidence="2 3">
    <name type="scientific">Ranitomeya imitator</name>
    <name type="common">mimic poison frog</name>
    <dbReference type="NCBI Taxonomy" id="111125"/>
    <lineage>
        <taxon>Eukaryota</taxon>
        <taxon>Metazoa</taxon>
        <taxon>Chordata</taxon>
        <taxon>Craniata</taxon>
        <taxon>Vertebrata</taxon>
        <taxon>Euteleostomi</taxon>
        <taxon>Amphibia</taxon>
        <taxon>Batrachia</taxon>
        <taxon>Anura</taxon>
        <taxon>Neobatrachia</taxon>
        <taxon>Hyloidea</taxon>
        <taxon>Dendrobatidae</taxon>
        <taxon>Dendrobatinae</taxon>
        <taxon>Ranitomeya</taxon>
    </lineage>
</organism>
<sequence length="140" mass="16326">MASKTMRRGTFTCLGCLQCNNVLKGHQIFHPQTGKPIPMRGYYTCESTHVVYLIKCPCRLAYVSETTQMVRDRISQHKSNIRCKRTYLPLPYHFHEKGHNISQLRFQVLEQIDPSRRGEHSVKTLRKREASDFRTQGTQS</sequence>
<evidence type="ECO:0008006" key="4">
    <source>
        <dbReference type="Google" id="ProtNLM"/>
    </source>
</evidence>
<protein>
    <recommendedName>
        <fullName evidence="4">GIY-YIG domain-containing protein</fullName>
    </recommendedName>
</protein>
<comment type="caution">
    <text evidence="2">The sequence shown here is derived from an EMBL/GenBank/DDBJ whole genome shotgun (WGS) entry which is preliminary data.</text>
</comment>
<reference evidence="2" key="1">
    <citation type="submission" date="2023-07" db="EMBL/GenBank/DDBJ databases">
        <authorList>
            <person name="Stuckert A."/>
        </authorList>
    </citation>
    <scope>NUCLEOTIDE SEQUENCE</scope>
</reference>
<accession>A0ABN9LXN3</accession>
<keyword evidence="3" id="KW-1185">Reference proteome</keyword>
<evidence type="ECO:0000313" key="3">
    <source>
        <dbReference type="Proteomes" id="UP001176940"/>
    </source>
</evidence>
<feature type="region of interest" description="Disordered" evidence="1">
    <location>
        <begin position="117"/>
        <end position="140"/>
    </location>
</feature>
<dbReference type="EMBL" id="CAUEEQ010036883">
    <property type="protein sequence ID" value="CAJ0953560.1"/>
    <property type="molecule type" value="Genomic_DNA"/>
</dbReference>
<dbReference type="Proteomes" id="UP001176940">
    <property type="component" value="Unassembled WGS sequence"/>
</dbReference>
<evidence type="ECO:0000256" key="1">
    <source>
        <dbReference type="SAM" id="MobiDB-lite"/>
    </source>
</evidence>
<evidence type="ECO:0000313" key="2">
    <source>
        <dbReference type="EMBL" id="CAJ0953560.1"/>
    </source>
</evidence>
<proteinExistence type="predicted"/>
<feature type="compositionally biased region" description="Basic and acidic residues" evidence="1">
    <location>
        <begin position="117"/>
        <end position="132"/>
    </location>
</feature>
<gene>
    <name evidence="2" type="ORF">RIMI_LOCUS14356976</name>
</gene>